<dbReference type="SUPFAM" id="SSF49464">
    <property type="entry name" value="Carboxypeptidase regulatory domain-like"/>
    <property type="match status" value="1"/>
</dbReference>
<reference evidence="3" key="1">
    <citation type="submission" date="2016-10" db="EMBL/GenBank/DDBJ databases">
        <authorList>
            <person name="Varghese N."/>
            <person name="Submissions S."/>
        </authorList>
    </citation>
    <scope>NUCLEOTIDE SEQUENCE [LARGE SCALE GENOMIC DNA]</scope>
    <source>
        <strain evidence="3">DSM 3695</strain>
    </source>
</reference>
<organism evidence="2 3">
    <name type="scientific">Chitinophaga arvensicola</name>
    <dbReference type="NCBI Taxonomy" id="29529"/>
    <lineage>
        <taxon>Bacteria</taxon>
        <taxon>Pseudomonadati</taxon>
        <taxon>Bacteroidota</taxon>
        <taxon>Chitinophagia</taxon>
        <taxon>Chitinophagales</taxon>
        <taxon>Chitinophagaceae</taxon>
        <taxon>Chitinophaga</taxon>
    </lineage>
</organism>
<dbReference type="SUPFAM" id="SSF53474">
    <property type="entry name" value="alpha/beta-Hydrolases"/>
    <property type="match status" value="1"/>
</dbReference>
<feature type="domain" description="Dienelactone hydrolase" evidence="1">
    <location>
        <begin position="135"/>
        <end position="244"/>
    </location>
</feature>
<dbReference type="InterPro" id="IPR008969">
    <property type="entry name" value="CarboxyPept-like_regulatory"/>
</dbReference>
<dbReference type="Gene3D" id="2.60.40.1120">
    <property type="entry name" value="Carboxypeptidase-like, regulatory domain"/>
    <property type="match status" value="1"/>
</dbReference>
<dbReference type="GO" id="GO:0016787">
    <property type="term" value="F:hydrolase activity"/>
    <property type="evidence" value="ECO:0007669"/>
    <property type="project" value="UniProtKB-KW"/>
</dbReference>
<name>A0A1I0RST9_9BACT</name>
<accession>A0A1I0RST9</accession>
<dbReference type="RefSeq" id="WP_089896548.1">
    <property type="nucleotide sequence ID" value="NZ_FOJG01000001.1"/>
</dbReference>
<dbReference type="OrthoDB" id="9814760at2"/>
<dbReference type="Pfam" id="PF01738">
    <property type="entry name" value="DLH"/>
    <property type="match status" value="1"/>
</dbReference>
<dbReference type="AlphaFoldDB" id="A0A1I0RST9"/>
<dbReference type="InterPro" id="IPR029058">
    <property type="entry name" value="AB_hydrolase_fold"/>
</dbReference>
<dbReference type="InterPro" id="IPR002925">
    <property type="entry name" value="Dienelactn_hydro"/>
</dbReference>
<keyword evidence="3" id="KW-1185">Reference proteome</keyword>
<gene>
    <name evidence="2" type="ORF">SAMN04488122_3316</name>
</gene>
<dbReference type="Proteomes" id="UP000199310">
    <property type="component" value="Unassembled WGS sequence"/>
</dbReference>
<dbReference type="Pfam" id="PF13715">
    <property type="entry name" value="CarbopepD_reg_2"/>
    <property type="match status" value="1"/>
</dbReference>
<protein>
    <submittedName>
        <fullName evidence="2">Alpha/beta hydrolase family protein</fullName>
    </submittedName>
</protein>
<keyword evidence="2" id="KW-0378">Hydrolase</keyword>
<dbReference type="Gene3D" id="3.40.50.1820">
    <property type="entry name" value="alpha/beta hydrolase"/>
    <property type="match status" value="2"/>
</dbReference>
<dbReference type="EMBL" id="FOJG01000001">
    <property type="protein sequence ID" value="SEW44303.1"/>
    <property type="molecule type" value="Genomic_DNA"/>
</dbReference>
<evidence type="ECO:0000313" key="2">
    <source>
        <dbReference type="EMBL" id="SEW44303.1"/>
    </source>
</evidence>
<evidence type="ECO:0000259" key="1">
    <source>
        <dbReference type="Pfam" id="PF01738"/>
    </source>
</evidence>
<sequence>MKGLYAFTLCIFSVASITAQSYQAGYRAIFLTDSSRIYKPGSHAGHQLHFRPLEVDVWYPAQTTAGSMPIPFSTFVGLLEQRANRFQDDTVYNGMSAELLQYIAANVNIADTAMLSCLRTSSYRDTPPIKQRFPLIIYMCGYDGMSYENIPLFESLAAHGYVVAAITSVGRYPGDMHTKAADLMEQVKDGLFAWHYLQEQVYTMPGKTGVMGYSWGGLAASIMAMQTQQINAVLSFDGSEIHYYGNSQEEDNDFNALRQAHYFQAAAINAPYAYLESDRKQEDYPADSIFRILPALHTSKRYFRFAGAGHEDFSCLPSLPSFISGKVPDSNQVYTQSCLYARLFFDEYLKNKPRALREQELSLLRRHLADTLYPIAAGIADKNTTIVKGMVRDGQTGQPLPFTNIGVPHQNIGTVSAQNGSFRLQLHAGKEADSVRVSMVGYRDSTYAISTGQAPLVFTLFPRVTKLKEAVAVARLQPARIIGSTSTSKSMSFGFPLKFLGSEIGSRMQLGKKDVLLKRFRFTVAENRLDTAVFRLNIYRFADGLPAENILQESIIVGVGSQRGTYAIDLSAYHLLMHGDVFVALEWVQGASTQKHGAIFLSAALLHGATWHRTISEGEWKKFGAVSVGFNMTVQPLAGE</sequence>
<proteinExistence type="predicted"/>
<evidence type="ECO:0000313" key="3">
    <source>
        <dbReference type="Proteomes" id="UP000199310"/>
    </source>
</evidence>